<dbReference type="CDD" id="cd01427">
    <property type="entry name" value="HAD_like"/>
    <property type="match status" value="1"/>
</dbReference>
<dbReference type="Pfam" id="PF13419">
    <property type="entry name" value="HAD_2"/>
    <property type="match status" value="1"/>
</dbReference>
<evidence type="ECO:0000313" key="1">
    <source>
        <dbReference type="EMBL" id="AJZ75764.1"/>
    </source>
</evidence>
<dbReference type="SUPFAM" id="SSF56784">
    <property type="entry name" value="HAD-like"/>
    <property type="match status" value="1"/>
</dbReference>
<dbReference type="GO" id="GO:0008967">
    <property type="term" value="F:phosphoglycolate phosphatase activity"/>
    <property type="evidence" value="ECO:0007669"/>
    <property type="project" value="TreeGrafter"/>
</dbReference>
<dbReference type="GO" id="GO:0006281">
    <property type="term" value="P:DNA repair"/>
    <property type="evidence" value="ECO:0007669"/>
    <property type="project" value="TreeGrafter"/>
</dbReference>
<dbReference type="SFLD" id="SFLDG01129">
    <property type="entry name" value="C1.5:_HAD__Beta-PGM__Phosphata"/>
    <property type="match status" value="1"/>
</dbReference>
<dbReference type="InterPro" id="IPR036412">
    <property type="entry name" value="HAD-like_sf"/>
</dbReference>
<accession>A0A3G1B299</accession>
<dbReference type="PANTHER" id="PTHR43434:SF1">
    <property type="entry name" value="PHOSPHOGLYCOLATE PHOSPHATASE"/>
    <property type="match status" value="1"/>
</dbReference>
<dbReference type="EMBL" id="CP011097">
    <property type="protein sequence ID" value="AJZ75764.1"/>
    <property type="molecule type" value="Genomic_DNA"/>
</dbReference>
<dbReference type="GeneID" id="24875675"/>
<dbReference type="KEGG" id="tah:SU86_004595"/>
<dbReference type="SFLD" id="SFLDS00003">
    <property type="entry name" value="Haloacid_Dehalogenase"/>
    <property type="match status" value="1"/>
</dbReference>
<gene>
    <name evidence="1" type="ORF">SU86_004595</name>
</gene>
<dbReference type="STRING" id="1603555.SU86_004595"/>
<dbReference type="Proteomes" id="UP000266745">
    <property type="component" value="Chromosome"/>
</dbReference>
<organism evidence="1 2">
    <name type="scientific">Candidatus Nitrosotenuis cloacae</name>
    <dbReference type="NCBI Taxonomy" id="1603555"/>
    <lineage>
        <taxon>Archaea</taxon>
        <taxon>Nitrososphaerota</taxon>
        <taxon>Candidatus Nitrosotenuis</taxon>
    </lineage>
</organism>
<dbReference type="AlphaFoldDB" id="A0A3G1B299"/>
<evidence type="ECO:0000313" key="2">
    <source>
        <dbReference type="Proteomes" id="UP000266745"/>
    </source>
</evidence>
<sequence>MTYLSKGKGILIKKNTINLIDKTDGIVFDCDGVLIDVSKSYDLAIKQTTKFVLKQFVNLNSIPITPTIISGFKATGGFNDEVDVTYASIVSLVAADLLGINPQKFINVVINNANSTGIVSIEKFLDTLSVDLTEIRKKLDYPGPHATNPLYKIFDQMFYGAKLYKKIFNKQSAFSQRGLIENDIVIVSKKLLERLNAKFQNKIAIVTGRGKQSTMYSLNQLFDRFNVAASVFLEDKPRRLAKPNPKSLIMSINSMNSKCVVYVGDSMEDLLMAKKTKNFGKKTIFCGIYGTAANPIEKKKLFEKNKADLILESINLLPKALNLAN</sequence>
<dbReference type="Gene3D" id="3.40.50.1000">
    <property type="entry name" value="HAD superfamily/HAD-like"/>
    <property type="match status" value="1"/>
</dbReference>
<dbReference type="InterPro" id="IPR050155">
    <property type="entry name" value="HAD-like_hydrolase_sf"/>
</dbReference>
<dbReference type="PANTHER" id="PTHR43434">
    <property type="entry name" value="PHOSPHOGLYCOLATE PHOSPHATASE"/>
    <property type="match status" value="1"/>
</dbReference>
<dbReference type="OrthoDB" id="8384at2157"/>
<proteinExistence type="predicted"/>
<protein>
    <submittedName>
        <fullName evidence="1">Phosphatase</fullName>
    </submittedName>
</protein>
<dbReference type="RefSeq" id="WP_048188618.1">
    <property type="nucleotide sequence ID" value="NZ_CP011097.1"/>
</dbReference>
<dbReference type="InterPro" id="IPR023214">
    <property type="entry name" value="HAD_sf"/>
</dbReference>
<keyword evidence="2" id="KW-1185">Reference proteome</keyword>
<dbReference type="InterPro" id="IPR041492">
    <property type="entry name" value="HAD_2"/>
</dbReference>
<reference evidence="1 2" key="1">
    <citation type="journal article" date="2016" name="Sci. Rep.">
        <title>A novel ammonia-oxidizing archaeon from wastewater treatment plant: Its enrichment, physiological and genomic characteristics.</title>
        <authorList>
            <person name="Li Y."/>
            <person name="Ding K."/>
            <person name="Wen X."/>
            <person name="Zhang B."/>
            <person name="Shen B."/>
            <person name="Yang Y."/>
        </authorList>
    </citation>
    <scope>NUCLEOTIDE SEQUENCE [LARGE SCALE GENOMIC DNA]</scope>
    <source>
        <strain evidence="1 2">SAT1</strain>
    </source>
</reference>
<name>A0A3G1B299_9ARCH</name>